<organism evidence="3 4">
    <name type="scientific">Cylindrotheca closterium</name>
    <dbReference type="NCBI Taxonomy" id="2856"/>
    <lineage>
        <taxon>Eukaryota</taxon>
        <taxon>Sar</taxon>
        <taxon>Stramenopiles</taxon>
        <taxon>Ochrophyta</taxon>
        <taxon>Bacillariophyta</taxon>
        <taxon>Bacillariophyceae</taxon>
        <taxon>Bacillariophycidae</taxon>
        <taxon>Bacillariales</taxon>
        <taxon>Bacillariaceae</taxon>
        <taxon>Cylindrotheca</taxon>
    </lineage>
</organism>
<evidence type="ECO:0000256" key="1">
    <source>
        <dbReference type="SAM" id="MobiDB-lite"/>
    </source>
</evidence>
<evidence type="ECO:0000313" key="4">
    <source>
        <dbReference type="Proteomes" id="UP001295423"/>
    </source>
</evidence>
<sequence length="467" mass="52978">MSAFNHSFNNSNCNFGTGNERRVPSTNALRRPQRSQVHGGLVRSRRSTPEDEKKKEIDDLLSEALKSLTFEERQEQQEILHGVAAKIAEEATFIEASLQELESHLSNIKNGSVYEMAEEMDPDYVTARAFQVMFLRGARYDSKAAADQMLSFFEMKLQLFGSQKLVKDITLHDLDEGDIECLKTGWVQLAGKDRCGRHIIVNLVGLREDKMTLQNELRAQYYMKMSVLESKETQIKGTIIIIHAVGDMKSRFRDSGYSENARIATAIPIHMSALHICTDEVKYHACLHSIIKVASMKLRARSRFHYGNQTECLYQMSTYGIPQTFLPVPPNTNKICLQRHFRWLESRFKMEHFDRPLSPAVAAAAVSNELVSPTETDVLVVGGNKSNNIGNKVLRATVKSMSQAYQAGSKESRRDLVDCAIHSVHEPGGRFLKQHTGGVWKELPKEQIRKLVAQAFRNSYKSRNRQK</sequence>
<comment type="caution">
    <text evidence="3">The sequence shown here is derived from an EMBL/GenBank/DDBJ whole genome shotgun (WGS) entry which is preliminary data.</text>
</comment>
<feature type="domain" description="DUF6824" evidence="2">
    <location>
        <begin position="377"/>
        <end position="458"/>
    </location>
</feature>
<proteinExistence type="predicted"/>
<dbReference type="InterPro" id="IPR049227">
    <property type="entry name" value="DUF6824"/>
</dbReference>
<dbReference type="Pfam" id="PF20710">
    <property type="entry name" value="DUF6824"/>
    <property type="match status" value="1"/>
</dbReference>
<dbReference type="AlphaFoldDB" id="A0AAD2G872"/>
<accession>A0AAD2G872</accession>
<dbReference type="Proteomes" id="UP001295423">
    <property type="component" value="Unassembled WGS sequence"/>
</dbReference>
<evidence type="ECO:0000313" key="3">
    <source>
        <dbReference type="EMBL" id="CAJ1966001.1"/>
    </source>
</evidence>
<keyword evidence="4" id="KW-1185">Reference proteome</keyword>
<dbReference type="EMBL" id="CAKOGP040002247">
    <property type="protein sequence ID" value="CAJ1966001.1"/>
    <property type="molecule type" value="Genomic_DNA"/>
</dbReference>
<feature type="compositionally biased region" description="Basic and acidic residues" evidence="1">
    <location>
        <begin position="47"/>
        <end position="56"/>
    </location>
</feature>
<gene>
    <name evidence="3" type="ORF">CYCCA115_LOCUS21585</name>
</gene>
<feature type="region of interest" description="Disordered" evidence="1">
    <location>
        <begin position="1"/>
        <end position="56"/>
    </location>
</feature>
<feature type="compositionally biased region" description="Low complexity" evidence="1">
    <location>
        <begin position="1"/>
        <end position="15"/>
    </location>
</feature>
<name>A0AAD2G872_9STRA</name>
<reference evidence="3" key="1">
    <citation type="submission" date="2023-08" db="EMBL/GenBank/DDBJ databases">
        <authorList>
            <person name="Audoor S."/>
            <person name="Bilcke G."/>
        </authorList>
    </citation>
    <scope>NUCLEOTIDE SEQUENCE</scope>
</reference>
<evidence type="ECO:0000259" key="2">
    <source>
        <dbReference type="Pfam" id="PF20710"/>
    </source>
</evidence>
<protein>
    <recommendedName>
        <fullName evidence="2">DUF6824 domain-containing protein</fullName>
    </recommendedName>
</protein>